<feature type="transmembrane region" description="Helical" evidence="1">
    <location>
        <begin position="9"/>
        <end position="29"/>
    </location>
</feature>
<dbReference type="PANTHER" id="PTHR36617">
    <property type="entry name" value="PROTEIN, PUTATIVE-RELATED"/>
    <property type="match status" value="1"/>
</dbReference>
<proteinExistence type="predicted"/>
<dbReference type="EMBL" id="CP136894">
    <property type="protein sequence ID" value="WOL06959.1"/>
    <property type="molecule type" value="Genomic_DNA"/>
</dbReference>
<dbReference type="PANTHER" id="PTHR36617:SF15">
    <property type="entry name" value="REVERSE TRANSCRIPTASE ZINC-BINDING DOMAIN-CONTAINING PROTEIN"/>
    <property type="match status" value="1"/>
</dbReference>
<keyword evidence="3" id="KW-1185">Reference proteome</keyword>
<dbReference type="Proteomes" id="UP001327560">
    <property type="component" value="Chromosome 5"/>
</dbReference>
<gene>
    <name evidence="2" type="ORF">Cni_G15694</name>
</gene>
<evidence type="ECO:0000313" key="3">
    <source>
        <dbReference type="Proteomes" id="UP001327560"/>
    </source>
</evidence>
<organism evidence="2 3">
    <name type="scientific">Canna indica</name>
    <name type="common">Indian-shot</name>
    <dbReference type="NCBI Taxonomy" id="4628"/>
    <lineage>
        <taxon>Eukaryota</taxon>
        <taxon>Viridiplantae</taxon>
        <taxon>Streptophyta</taxon>
        <taxon>Embryophyta</taxon>
        <taxon>Tracheophyta</taxon>
        <taxon>Spermatophyta</taxon>
        <taxon>Magnoliopsida</taxon>
        <taxon>Liliopsida</taxon>
        <taxon>Zingiberales</taxon>
        <taxon>Cannaceae</taxon>
        <taxon>Canna</taxon>
    </lineage>
</organism>
<dbReference type="AlphaFoldDB" id="A0AAQ3QDI8"/>
<evidence type="ECO:0000313" key="2">
    <source>
        <dbReference type="EMBL" id="WOL06959.1"/>
    </source>
</evidence>
<sequence length="245" mass="28248">MEIWWLKNAIFNNIFMLVGMSLLLTLSRLGPDGRLTGVVSEKLFLIGLVFIVRRKPHVDAQLKIILTPFTIRLNMRTSTPTRLTIFVNSKLTSTLPWMRKLYGDYRTWNLPPFHRRASPIWKDIIRHLDMLRSGATTMVGNGSRTRLWTDRWCSGGCLADKYPDLFHLSMQPTCFISDAKNSDQFDTCIGWSLTFSSLVDAGSMDSLLMDLEVIKHGSLEDSVSWRWDSNDIFSTRSLYRILSYQ</sequence>
<keyword evidence="1" id="KW-0812">Transmembrane</keyword>
<protein>
    <submittedName>
        <fullName evidence="2">Uncharacterized protein</fullName>
    </submittedName>
</protein>
<keyword evidence="1" id="KW-1133">Transmembrane helix</keyword>
<name>A0AAQ3QDI8_9LILI</name>
<accession>A0AAQ3QDI8</accession>
<reference evidence="2 3" key="1">
    <citation type="submission" date="2023-10" db="EMBL/GenBank/DDBJ databases">
        <title>Chromosome-scale genome assembly provides insights into flower coloration mechanisms of Canna indica.</title>
        <authorList>
            <person name="Li C."/>
        </authorList>
    </citation>
    <scope>NUCLEOTIDE SEQUENCE [LARGE SCALE GENOMIC DNA]</scope>
    <source>
        <tissue evidence="2">Flower</tissue>
    </source>
</reference>
<evidence type="ECO:0000256" key="1">
    <source>
        <dbReference type="SAM" id="Phobius"/>
    </source>
</evidence>
<keyword evidence="1" id="KW-0472">Membrane</keyword>